<sequence>MLKKKYKILIMGASNSILPGGLRAGLSQENIDFDNLSIGGSIASSKIYTILKYKQRIKEADLVVLECNLADVDRVIFDDISFEECIRNTCWLYEELYKINKRILNLLLVNTRKNEIEKYIRNIHKLLCNKYGFNSIDMHNYYEKHEILNFFSSHPDPVHQIHTIMYNLGKNIVDNILYFKYSKDNIKTDNPNFIYLTPEKLEQFGNNLKHTLRKHVLFQECDVYRIDKDVKIKFPNKYENYILIGMHTYNEEFKIRNWTKKRQSYGNVVISNAKYRVVKAAACFNTFLDIKKHFVIDRDTYIKFSMDESATENSFMVVFSENKKSTLNYVDISAFLLADQNGKFDFSEEIELIQNENIEVDSEYDFTHLVPPVEDYKTAIEEYNIRMDPIKLQPLQNQISILNSTISSLEQNKIQLSQEKDKIQQDNIVLKQTLNSLPIKKQQLKISNLEQDLINKKLQTKQLSKKLGVKMNDFMPKITMISPSSAKARIQNQLSYKLGQAMIVNSKSILGYIRMPFVLSYIYDRYKQEQKIYQEKIKKDPSLALPPLESYPDYKEALKEKECLTYKLGEALIQANKTWYGGGYIKLLFEIRKLKKKFKQN</sequence>
<dbReference type="HOGENOM" id="CLU_036060_0_0_7"/>
<dbReference type="OrthoDB" id="5363708at2"/>
<proteinExistence type="predicted"/>
<evidence type="ECO:0000256" key="1">
    <source>
        <dbReference type="SAM" id="Coils"/>
    </source>
</evidence>
<evidence type="ECO:0000313" key="2">
    <source>
        <dbReference type="EMBL" id="AJC90171.1"/>
    </source>
</evidence>
<protein>
    <recommendedName>
        <fullName evidence="4">Sugar transferase</fullName>
    </recommendedName>
</protein>
<dbReference type="SUPFAM" id="SSF52266">
    <property type="entry name" value="SGNH hydrolase"/>
    <property type="match status" value="1"/>
</dbReference>
<accession>A0A0A8H7V4</accession>
<name>A0A0A8H7V4_9BACT</name>
<evidence type="ECO:0008006" key="4">
    <source>
        <dbReference type="Google" id="ProtNLM"/>
    </source>
</evidence>
<dbReference type="EMBL" id="CP007772">
    <property type="protein sequence ID" value="AJC90171.1"/>
    <property type="molecule type" value="Genomic_DNA"/>
</dbReference>
<dbReference type="Proteomes" id="UP000031135">
    <property type="component" value="Chromosome"/>
</dbReference>
<keyword evidence="1" id="KW-0175">Coiled coil</keyword>
<organism evidence="2 3">
    <name type="scientific">Campylobacter subantarcticus LMG 24374</name>
    <dbReference type="NCBI Taxonomy" id="1388751"/>
    <lineage>
        <taxon>Bacteria</taxon>
        <taxon>Pseudomonadati</taxon>
        <taxon>Campylobacterota</taxon>
        <taxon>Epsilonproteobacteria</taxon>
        <taxon>Campylobacterales</taxon>
        <taxon>Campylobacteraceae</taxon>
        <taxon>Campylobacter</taxon>
    </lineage>
</organism>
<dbReference type="RefSeq" id="WP_039662720.1">
    <property type="nucleotide sequence ID" value="NZ_CP007772.1"/>
</dbReference>
<dbReference type="AlphaFoldDB" id="A0A0A8H7V4"/>
<reference evidence="2 3" key="1">
    <citation type="journal article" date="2014" name="Genome Biol. Evol.">
        <title>Comparative Genomics of the Campylobacter lari Group.</title>
        <authorList>
            <person name="Miller W.G."/>
            <person name="Yee E."/>
            <person name="Chapman M.H."/>
            <person name="Smith T.P."/>
            <person name="Bono J.L."/>
            <person name="Huynh S."/>
            <person name="Parker C.T."/>
            <person name="Vandamme P."/>
            <person name="Luong K."/>
            <person name="Korlach J."/>
        </authorList>
    </citation>
    <scope>NUCLEOTIDE SEQUENCE [LARGE SCALE GENOMIC DNA]</scope>
    <source>
        <strain evidence="2 3">LMG 24374</strain>
    </source>
</reference>
<gene>
    <name evidence="2" type="ORF">CSUB8521_0278</name>
</gene>
<dbReference type="KEGG" id="csm:CSUB8521_0278"/>
<evidence type="ECO:0000313" key="3">
    <source>
        <dbReference type="Proteomes" id="UP000031135"/>
    </source>
</evidence>
<feature type="coiled-coil region" evidence="1">
    <location>
        <begin position="392"/>
        <end position="466"/>
    </location>
</feature>